<gene>
    <name evidence="2" type="ORF">C8F04DRAFT_1246981</name>
</gene>
<dbReference type="AlphaFoldDB" id="A0AAD6TIN4"/>
<reference evidence="2" key="1">
    <citation type="submission" date="2023-03" db="EMBL/GenBank/DDBJ databases">
        <title>Massive genome expansion in bonnet fungi (Mycena s.s.) driven by repeated elements and novel gene families across ecological guilds.</title>
        <authorList>
            <consortium name="Lawrence Berkeley National Laboratory"/>
            <person name="Harder C.B."/>
            <person name="Miyauchi S."/>
            <person name="Viragh M."/>
            <person name="Kuo A."/>
            <person name="Thoen E."/>
            <person name="Andreopoulos B."/>
            <person name="Lu D."/>
            <person name="Skrede I."/>
            <person name="Drula E."/>
            <person name="Henrissat B."/>
            <person name="Morin E."/>
            <person name="Kohler A."/>
            <person name="Barry K."/>
            <person name="LaButti K."/>
            <person name="Morin E."/>
            <person name="Salamov A."/>
            <person name="Lipzen A."/>
            <person name="Mereny Z."/>
            <person name="Hegedus B."/>
            <person name="Baldrian P."/>
            <person name="Stursova M."/>
            <person name="Weitz H."/>
            <person name="Taylor A."/>
            <person name="Grigoriev I.V."/>
            <person name="Nagy L.G."/>
            <person name="Martin F."/>
            <person name="Kauserud H."/>
        </authorList>
    </citation>
    <scope>NUCLEOTIDE SEQUENCE</scope>
    <source>
        <strain evidence="2">CBHHK200</strain>
    </source>
</reference>
<sequence>MATSPRLTSSPFASSSRHFSTDPATPLRGSESRMAGEFGPGNDSPTSTLSESASFRFNDSTSRSAFRATYTPATGTPAQKSIIRADASVLTTFDPADRELYDLWARKN</sequence>
<evidence type="ECO:0000313" key="2">
    <source>
        <dbReference type="EMBL" id="KAJ7047311.1"/>
    </source>
</evidence>
<dbReference type="EMBL" id="JARJCM010000001">
    <property type="protein sequence ID" value="KAJ7047311.1"/>
    <property type="molecule type" value="Genomic_DNA"/>
</dbReference>
<protein>
    <submittedName>
        <fullName evidence="2">Uncharacterized protein</fullName>
    </submittedName>
</protein>
<evidence type="ECO:0000256" key="1">
    <source>
        <dbReference type="SAM" id="MobiDB-lite"/>
    </source>
</evidence>
<organism evidence="2 3">
    <name type="scientific">Mycena alexandri</name>
    <dbReference type="NCBI Taxonomy" id="1745969"/>
    <lineage>
        <taxon>Eukaryota</taxon>
        <taxon>Fungi</taxon>
        <taxon>Dikarya</taxon>
        <taxon>Basidiomycota</taxon>
        <taxon>Agaricomycotina</taxon>
        <taxon>Agaricomycetes</taxon>
        <taxon>Agaricomycetidae</taxon>
        <taxon>Agaricales</taxon>
        <taxon>Marasmiineae</taxon>
        <taxon>Mycenaceae</taxon>
        <taxon>Mycena</taxon>
    </lineage>
</organism>
<feature type="compositionally biased region" description="Low complexity" evidence="1">
    <location>
        <begin position="9"/>
        <end position="18"/>
    </location>
</feature>
<accession>A0AAD6TIN4</accession>
<proteinExistence type="predicted"/>
<feature type="region of interest" description="Disordered" evidence="1">
    <location>
        <begin position="1"/>
        <end position="54"/>
    </location>
</feature>
<comment type="caution">
    <text evidence="2">The sequence shown here is derived from an EMBL/GenBank/DDBJ whole genome shotgun (WGS) entry which is preliminary data.</text>
</comment>
<evidence type="ECO:0000313" key="3">
    <source>
        <dbReference type="Proteomes" id="UP001218188"/>
    </source>
</evidence>
<keyword evidence="3" id="KW-1185">Reference proteome</keyword>
<feature type="compositionally biased region" description="Polar residues" evidence="1">
    <location>
        <begin position="43"/>
        <end position="54"/>
    </location>
</feature>
<name>A0AAD6TIN4_9AGAR</name>
<dbReference type="Proteomes" id="UP001218188">
    <property type="component" value="Unassembled WGS sequence"/>
</dbReference>